<evidence type="ECO:0000256" key="2">
    <source>
        <dbReference type="ARBA" id="ARBA00022448"/>
    </source>
</evidence>
<dbReference type="FunFam" id="3.30.1360.60:FF:000001">
    <property type="entry name" value="PTS system glucose-specific IIBC component PtsG"/>
    <property type="match status" value="1"/>
</dbReference>
<dbReference type="Gene3D" id="2.70.70.10">
    <property type="entry name" value="Glucose Permease (Domain IIA)"/>
    <property type="match status" value="1"/>
</dbReference>
<organism evidence="16 17">
    <name type="scientific">Brotaphodocola catenula</name>
    <dbReference type="NCBI Taxonomy" id="2885361"/>
    <lineage>
        <taxon>Bacteria</taxon>
        <taxon>Bacillati</taxon>
        <taxon>Bacillota</taxon>
        <taxon>Clostridia</taxon>
        <taxon>Lachnospirales</taxon>
        <taxon>Lachnospiraceae</taxon>
        <taxon>Brotaphodocola</taxon>
    </lineage>
</organism>
<feature type="transmembrane region" description="Helical" evidence="12">
    <location>
        <begin position="112"/>
        <end position="136"/>
    </location>
</feature>
<dbReference type="Proteomes" id="UP001198962">
    <property type="component" value="Unassembled WGS sequence"/>
</dbReference>
<dbReference type="GO" id="GO:0015771">
    <property type="term" value="P:trehalose transport"/>
    <property type="evidence" value="ECO:0007669"/>
    <property type="project" value="TreeGrafter"/>
</dbReference>
<evidence type="ECO:0000259" key="15">
    <source>
        <dbReference type="PROSITE" id="PS51103"/>
    </source>
</evidence>
<feature type="transmembrane region" description="Helical" evidence="12">
    <location>
        <begin position="142"/>
        <end position="161"/>
    </location>
</feature>
<keyword evidence="4" id="KW-0762">Sugar transport</keyword>
<keyword evidence="10 12" id="KW-0472">Membrane</keyword>
<dbReference type="InterPro" id="IPR001127">
    <property type="entry name" value="PTS_EIIA_1_perm"/>
</dbReference>
<dbReference type="InterPro" id="IPR050558">
    <property type="entry name" value="PTS_Sugar-Specific_Components"/>
</dbReference>
<feature type="transmembrane region" description="Helical" evidence="12">
    <location>
        <begin position="427"/>
        <end position="449"/>
    </location>
</feature>
<feature type="transmembrane region" description="Helical" evidence="12">
    <location>
        <begin position="173"/>
        <end position="191"/>
    </location>
</feature>
<dbReference type="EC" id="2.7.1.-" evidence="16"/>
<keyword evidence="8" id="KW-0418">Kinase</keyword>
<feature type="domain" description="PTS EIIA type-1" evidence="13">
    <location>
        <begin position="514"/>
        <end position="618"/>
    </location>
</feature>
<feature type="transmembrane region" description="Helical" evidence="12">
    <location>
        <begin position="286"/>
        <end position="309"/>
    </location>
</feature>
<dbReference type="InterPro" id="IPR003352">
    <property type="entry name" value="PTS_EIIC"/>
</dbReference>
<dbReference type="CDD" id="cd00212">
    <property type="entry name" value="PTS_IIB_glc"/>
    <property type="match status" value="1"/>
</dbReference>
<keyword evidence="5 16" id="KW-0808">Transferase</keyword>
<dbReference type="PANTHER" id="PTHR30175:SF1">
    <property type="entry name" value="PTS SYSTEM ARBUTIN-, CELLOBIOSE-, AND SALICIN-SPECIFIC EIIBC COMPONENT-RELATED"/>
    <property type="match status" value="1"/>
</dbReference>
<dbReference type="GO" id="GO:0090589">
    <property type="term" value="F:protein-phosphocysteine-trehalose phosphotransferase system transporter activity"/>
    <property type="evidence" value="ECO:0007669"/>
    <property type="project" value="TreeGrafter"/>
</dbReference>
<evidence type="ECO:0000256" key="7">
    <source>
        <dbReference type="ARBA" id="ARBA00022692"/>
    </source>
</evidence>
<evidence type="ECO:0000256" key="11">
    <source>
        <dbReference type="PROSITE-ProRule" id="PRU00421"/>
    </source>
</evidence>
<evidence type="ECO:0000256" key="12">
    <source>
        <dbReference type="SAM" id="Phobius"/>
    </source>
</evidence>
<dbReference type="InterPro" id="IPR013013">
    <property type="entry name" value="PTS_EIIC_1"/>
</dbReference>
<dbReference type="FunFam" id="2.70.70.10:FF:000001">
    <property type="entry name" value="PTS system glucose-specific IIA component"/>
    <property type="match status" value="1"/>
</dbReference>
<keyword evidence="3" id="KW-1003">Cell membrane</keyword>
<dbReference type="GO" id="GO:0009401">
    <property type="term" value="P:phosphoenolpyruvate-dependent sugar phosphotransferase system"/>
    <property type="evidence" value="ECO:0007669"/>
    <property type="project" value="UniProtKB-KW"/>
</dbReference>
<keyword evidence="7 12" id="KW-0812">Transmembrane</keyword>
<dbReference type="InterPro" id="IPR018113">
    <property type="entry name" value="PTrfase_EIIB_Cys"/>
</dbReference>
<evidence type="ECO:0000256" key="3">
    <source>
        <dbReference type="ARBA" id="ARBA00022475"/>
    </source>
</evidence>
<dbReference type="PROSITE" id="PS51093">
    <property type="entry name" value="PTS_EIIA_TYPE_1"/>
    <property type="match status" value="1"/>
</dbReference>
<dbReference type="Pfam" id="PF00367">
    <property type="entry name" value="PTS_EIIB"/>
    <property type="match status" value="1"/>
</dbReference>
<accession>A0AAE3ASR1</accession>
<feature type="transmembrane region" description="Helical" evidence="12">
    <location>
        <begin position="250"/>
        <end position="274"/>
    </location>
</feature>
<evidence type="ECO:0000256" key="1">
    <source>
        <dbReference type="ARBA" id="ARBA00004651"/>
    </source>
</evidence>
<keyword evidence="2" id="KW-0813">Transport</keyword>
<evidence type="ECO:0000256" key="6">
    <source>
        <dbReference type="ARBA" id="ARBA00022683"/>
    </source>
</evidence>
<evidence type="ECO:0000256" key="4">
    <source>
        <dbReference type="ARBA" id="ARBA00022597"/>
    </source>
</evidence>
<dbReference type="NCBIfam" id="TIGR00830">
    <property type="entry name" value="PTBA"/>
    <property type="match status" value="1"/>
</dbReference>
<dbReference type="RefSeq" id="WP_308451426.1">
    <property type="nucleotide sequence ID" value="NZ_JAJEPU010000022.1"/>
</dbReference>
<reference evidence="16" key="1">
    <citation type="submission" date="2021-10" db="EMBL/GenBank/DDBJ databases">
        <title>Anaerobic single-cell dispensing facilitates the cultivation of human gut bacteria.</title>
        <authorList>
            <person name="Afrizal A."/>
        </authorList>
    </citation>
    <scope>NUCLEOTIDE SEQUENCE</scope>
    <source>
        <strain evidence="16">CLA-AA-H274</strain>
    </source>
</reference>
<feature type="active site" description="Phosphocysteine intermediate; for EIIB activity" evidence="11">
    <location>
        <position position="26"/>
    </location>
</feature>
<evidence type="ECO:0000256" key="5">
    <source>
        <dbReference type="ARBA" id="ARBA00022679"/>
    </source>
</evidence>
<dbReference type="InterPro" id="IPR011055">
    <property type="entry name" value="Dup_hybrid_motif"/>
</dbReference>
<comment type="caution">
    <text evidence="16">The sequence shown here is derived from an EMBL/GenBank/DDBJ whole genome shotgun (WGS) entry which is preliminary data.</text>
</comment>
<comment type="subcellular location">
    <subcellularLocation>
        <location evidence="1">Cell membrane</location>
        <topology evidence="1">Multi-pass membrane protein</topology>
    </subcellularLocation>
</comment>
<evidence type="ECO:0000256" key="8">
    <source>
        <dbReference type="ARBA" id="ARBA00022777"/>
    </source>
</evidence>
<dbReference type="GO" id="GO:0005886">
    <property type="term" value="C:plasma membrane"/>
    <property type="evidence" value="ECO:0007669"/>
    <property type="project" value="UniProtKB-SubCell"/>
</dbReference>
<dbReference type="SUPFAM" id="SSF51261">
    <property type="entry name" value="Duplicated hybrid motif"/>
    <property type="match status" value="1"/>
</dbReference>
<gene>
    <name evidence="16" type="ORF">LKD32_08790</name>
</gene>
<dbReference type="PROSITE" id="PS00371">
    <property type="entry name" value="PTS_EIIA_TYPE_1_HIS"/>
    <property type="match status" value="1"/>
</dbReference>
<evidence type="ECO:0000259" key="14">
    <source>
        <dbReference type="PROSITE" id="PS51098"/>
    </source>
</evidence>
<dbReference type="Pfam" id="PF00358">
    <property type="entry name" value="PTS_EIIA_1"/>
    <property type="match status" value="1"/>
</dbReference>
<evidence type="ECO:0000256" key="9">
    <source>
        <dbReference type="ARBA" id="ARBA00022989"/>
    </source>
</evidence>
<keyword evidence="17" id="KW-1185">Reference proteome</keyword>
<protein>
    <submittedName>
        <fullName evidence="16">Beta-glucoside-specific PTS transporter subunit IIABC</fullName>
        <ecNumber evidence="16">2.7.1.-</ecNumber>
    </submittedName>
</protein>
<dbReference type="PROSITE" id="PS51103">
    <property type="entry name" value="PTS_EIIC_TYPE_1"/>
    <property type="match status" value="1"/>
</dbReference>
<keyword evidence="6" id="KW-0598">Phosphotransferase system</keyword>
<evidence type="ECO:0000256" key="10">
    <source>
        <dbReference type="ARBA" id="ARBA00023136"/>
    </source>
</evidence>
<evidence type="ECO:0000259" key="13">
    <source>
        <dbReference type="PROSITE" id="PS51093"/>
    </source>
</evidence>
<dbReference type="GO" id="GO:0008982">
    <property type="term" value="F:protein-N(PI)-phosphohistidine-sugar phosphotransferase activity"/>
    <property type="evidence" value="ECO:0007669"/>
    <property type="project" value="InterPro"/>
</dbReference>
<dbReference type="InterPro" id="IPR011297">
    <property type="entry name" value="PTS_IIABC_b_glu"/>
</dbReference>
<dbReference type="InterPro" id="IPR001996">
    <property type="entry name" value="PTS_IIB_1"/>
</dbReference>
<dbReference type="PANTHER" id="PTHR30175">
    <property type="entry name" value="PHOSPHOTRANSFERASE SYSTEM TRANSPORT PROTEIN"/>
    <property type="match status" value="1"/>
</dbReference>
<dbReference type="GO" id="GO:0016301">
    <property type="term" value="F:kinase activity"/>
    <property type="evidence" value="ECO:0007669"/>
    <property type="project" value="UniProtKB-KW"/>
</dbReference>
<keyword evidence="9 12" id="KW-1133">Transmembrane helix</keyword>
<dbReference type="InterPro" id="IPR036878">
    <property type="entry name" value="Glu_permease_IIB"/>
</dbReference>
<feature type="transmembrane region" description="Helical" evidence="12">
    <location>
        <begin position="211"/>
        <end position="230"/>
    </location>
</feature>
<evidence type="ECO:0000313" key="16">
    <source>
        <dbReference type="EMBL" id="MCC2164975.1"/>
    </source>
</evidence>
<dbReference type="PROSITE" id="PS01035">
    <property type="entry name" value="PTS_EIIB_TYPE_1_CYS"/>
    <property type="match status" value="1"/>
</dbReference>
<dbReference type="Pfam" id="PF02378">
    <property type="entry name" value="PTS_EIIC"/>
    <property type="match status" value="1"/>
</dbReference>
<dbReference type="Gene3D" id="3.30.1360.60">
    <property type="entry name" value="Glucose permease domain IIB"/>
    <property type="match status" value="1"/>
</dbReference>
<proteinExistence type="predicted"/>
<dbReference type="PROSITE" id="PS51098">
    <property type="entry name" value="PTS_EIIB_TYPE_1"/>
    <property type="match status" value="1"/>
</dbReference>
<dbReference type="SUPFAM" id="SSF55604">
    <property type="entry name" value="Glucose permease domain IIB"/>
    <property type="match status" value="1"/>
</dbReference>
<feature type="transmembrane region" description="Helical" evidence="12">
    <location>
        <begin position="383"/>
        <end position="402"/>
    </location>
</feature>
<evidence type="ECO:0000313" key="17">
    <source>
        <dbReference type="Proteomes" id="UP001198962"/>
    </source>
</evidence>
<feature type="domain" description="PTS EIIB type-1" evidence="14">
    <location>
        <begin position="4"/>
        <end position="86"/>
    </location>
</feature>
<feature type="domain" description="PTS EIIC type-1" evidence="15">
    <location>
        <begin position="103"/>
        <end position="460"/>
    </location>
</feature>
<sequence length="644" mass="68429">MDYKRLAEQILELVGGKENVSGLVHCATRLRFNLKDESKAQTDALKKTKGVVGVAKSGGQYQVIIGSDVANVFAPLNELCDLKESRVGEEQKEKKSKVATAIDTLSGIFTPILPALTAAGMLKAVLSLLVAFKLVASSDQSYQILNFMGDATFYFLPILLASSAAKKFKCNPYLAMMLGGILLHPNFVNMVSASKESGEAIRLFMIPIYNASYSSSVIPIILAVWFMSVVEPIADRISPKAIKFFSKPLITILVSGVVTLSVLGPIGYVISNYIATFLRAMESYGWLVSMILGAVFPLLVMTGTHYAIVPVGINNRMTMGYDSMVYPNNLASNVAQGGATLAVAFKSKVSEIKQLAMSAGITAVCGITEPALYGINVPYRTPLYSAMAGGAVGGLFVGLMHVKNYSGGSPGLLTLPSYIGGDSLRDLLFASIGAGIAFVVAFVICFILYKDPKEALEGDGKEKDSVSAENKSTVETEKTETFVSKEDCAQPASDCDMVCSPVSGNVIPLSEVKDEVFSQGILGNGVAVIPDEDVIVSPVNGTIVSIFDTLHAVGLLADSGEEVLIHIGLDTVKLGGKYFKALAKTGDRVSVGTPLIQVEFDKVKEAGYDTVTPVLVSNTAVYRSVTGETGKHVKAGEPVIQVQK</sequence>
<dbReference type="NCBIfam" id="TIGR01995">
    <property type="entry name" value="PTS-II-ABC-beta"/>
    <property type="match status" value="1"/>
</dbReference>
<dbReference type="EMBL" id="JAJEPU010000022">
    <property type="protein sequence ID" value="MCC2164975.1"/>
    <property type="molecule type" value="Genomic_DNA"/>
</dbReference>
<dbReference type="AlphaFoldDB" id="A0AAE3ASR1"/>
<name>A0AAE3ASR1_9FIRM</name>